<dbReference type="SUPFAM" id="SSF54211">
    <property type="entry name" value="Ribosomal protein S5 domain 2-like"/>
    <property type="match status" value="1"/>
</dbReference>
<name>A0A5C6M1N3_9PLAN</name>
<keyword evidence="2" id="KW-1185">Reference proteome</keyword>
<dbReference type="InterPro" id="IPR014721">
    <property type="entry name" value="Ribsml_uS5_D2-typ_fold_subgr"/>
</dbReference>
<comment type="caution">
    <text evidence="1">The sequence shown here is derived from an EMBL/GenBank/DDBJ whole genome shotgun (WGS) entry which is preliminary data.</text>
</comment>
<organism evidence="1 2">
    <name type="scientific">Planctomyces bekefii</name>
    <dbReference type="NCBI Taxonomy" id="1653850"/>
    <lineage>
        <taxon>Bacteria</taxon>
        <taxon>Pseudomonadati</taxon>
        <taxon>Planctomycetota</taxon>
        <taxon>Planctomycetia</taxon>
        <taxon>Planctomycetales</taxon>
        <taxon>Planctomycetaceae</taxon>
        <taxon>Planctomyces</taxon>
    </lineage>
</organism>
<evidence type="ECO:0000313" key="1">
    <source>
        <dbReference type="EMBL" id="TWW08187.1"/>
    </source>
</evidence>
<dbReference type="Gene3D" id="3.30.230.10">
    <property type="match status" value="1"/>
</dbReference>
<protein>
    <recommendedName>
        <fullName evidence="3">Lon proteolytic domain-containing protein</fullName>
    </recommendedName>
</protein>
<dbReference type="Proteomes" id="UP000321083">
    <property type="component" value="Unassembled WGS sequence"/>
</dbReference>
<reference evidence="1 2" key="1">
    <citation type="submission" date="2019-08" db="EMBL/GenBank/DDBJ databases">
        <title>100 year-old enigma solved: identification of Planctomyces bekefii, the type genus and species of the phylum Planctomycetes.</title>
        <authorList>
            <person name="Svetlana D.N."/>
            <person name="Overmann J."/>
        </authorList>
    </citation>
    <scope>NUCLEOTIDE SEQUENCE [LARGE SCALE GENOMIC DNA]</scope>
    <source>
        <strain evidence="1">Phe10_nw2017</strain>
    </source>
</reference>
<dbReference type="EMBL" id="SRHE01000797">
    <property type="protein sequence ID" value="TWW08187.1"/>
    <property type="molecule type" value="Genomic_DNA"/>
</dbReference>
<accession>A0A5C6M1N3</accession>
<evidence type="ECO:0008006" key="3">
    <source>
        <dbReference type="Google" id="ProtNLM"/>
    </source>
</evidence>
<gene>
    <name evidence="1" type="ORF">E3A20_26830</name>
</gene>
<reference evidence="1 2" key="2">
    <citation type="submission" date="2019-08" db="EMBL/GenBank/DDBJ databases">
        <authorList>
            <person name="Henke P."/>
        </authorList>
    </citation>
    <scope>NUCLEOTIDE SEQUENCE [LARGE SCALE GENOMIC DNA]</scope>
    <source>
        <strain evidence="1">Phe10_nw2017</strain>
    </source>
</reference>
<dbReference type="AlphaFoldDB" id="A0A5C6M1N3"/>
<proteinExistence type="predicted"/>
<dbReference type="InterPro" id="IPR020568">
    <property type="entry name" value="Ribosomal_Su5_D2-typ_SF"/>
</dbReference>
<sequence>MAMCSTLINRSLRGGLVVVGGLNLGGSLELIHNAIDVVELAVEKGANLVLMPVTARKQLVDLSDEMATKVNVLFYSDVREAFVKAITD</sequence>
<evidence type="ECO:0000313" key="2">
    <source>
        <dbReference type="Proteomes" id="UP000321083"/>
    </source>
</evidence>